<keyword evidence="3" id="KW-1185">Reference proteome</keyword>
<name>A0ABQ3IDT8_9PSEU</name>
<keyword evidence="1" id="KW-0812">Transmembrane</keyword>
<evidence type="ECO:0000313" key="2">
    <source>
        <dbReference type="EMBL" id="GHE76475.1"/>
    </source>
</evidence>
<feature type="transmembrane region" description="Helical" evidence="1">
    <location>
        <begin position="36"/>
        <end position="55"/>
    </location>
</feature>
<evidence type="ECO:0000313" key="3">
    <source>
        <dbReference type="Proteomes" id="UP000605897"/>
    </source>
</evidence>
<keyword evidence="1" id="KW-1133">Transmembrane helix</keyword>
<dbReference type="Proteomes" id="UP000605897">
    <property type="component" value="Unassembled WGS sequence"/>
</dbReference>
<comment type="caution">
    <text evidence="2">The sequence shown here is derived from an EMBL/GenBank/DDBJ whole genome shotgun (WGS) entry which is preliminary data.</text>
</comment>
<sequence length="60" mass="5829">MNGMNPATTAMGAEKARTVSISELTPIRPESLSGTAPVAGCVVAGGLATGVLSLISGASR</sequence>
<evidence type="ECO:0000256" key="1">
    <source>
        <dbReference type="SAM" id="Phobius"/>
    </source>
</evidence>
<protein>
    <submittedName>
        <fullName evidence="2">Uncharacterized protein</fullName>
    </submittedName>
</protein>
<organism evidence="2 3">
    <name type="scientific">Amycolatopsis deserti</name>
    <dbReference type="NCBI Taxonomy" id="185696"/>
    <lineage>
        <taxon>Bacteria</taxon>
        <taxon>Bacillati</taxon>
        <taxon>Actinomycetota</taxon>
        <taxon>Actinomycetes</taxon>
        <taxon>Pseudonocardiales</taxon>
        <taxon>Pseudonocardiaceae</taxon>
        <taxon>Amycolatopsis</taxon>
    </lineage>
</organism>
<accession>A0ABQ3IDT8</accession>
<dbReference type="EMBL" id="BNAU01000001">
    <property type="protein sequence ID" value="GHE76475.1"/>
    <property type="molecule type" value="Genomic_DNA"/>
</dbReference>
<proteinExistence type="predicted"/>
<gene>
    <name evidence="2" type="ORF">GCM10017786_01880</name>
</gene>
<keyword evidence="1" id="KW-0472">Membrane</keyword>
<reference evidence="3" key="1">
    <citation type="journal article" date="2019" name="Int. J. Syst. Evol. Microbiol.">
        <title>The Global Catalogue of Microorganisms (GCM) 10K type strain sequencing project: providing services to taxonomists for standard genome sequencing and annotation.</title>
        <authorList>
            <consortium name="The Broad Institute Genomics Platform"/>
            <consortium name="The Broad Institute Genome Sequencing Center for Infectious Disease"/>
            <person name="Wu L."/>
            <person name="Ma J."/>
        </authorList>
    </citation>
    <scope>NUCLEOTIDE SEQUENCE [LARGE SCALE GENOMIC DNA]</scope>
    <source>
        <strain evidence="3">CGMCC 4.7677</strain>
    </source>
</reference>